<dbReference type="Pfam" id="PF07851">
    <property type="entry name" value="TMEM120A-B"/>
    <property type="match status" value="1"/>
</dbReference>
<keyword evidence="4 6" id="KW-1133">Transmembrane helix</keyword>
<feature type="transmembrane region" description="Helical" evidence="6">
    <location>
        <begin position="316"/>
        <end position="334"/>
    </location>
</feature>
<evidence type="ECO:0000313" key="7">
    <source>
        <dbReference type="Proteomes" id="UP000694867"/>
    </source>
</evidence>
<evidence type="ECO:0000256" key="2">
    <source>
        <dbReference type="ARBA" id="ARBA00009700"/>
    </source>
</evidence>
<dbReference type="Proteomes" id="UP000694867">
    <property type="component" value="Unplaced"/>
</dbReference>
<keyword evidence="3 6" id="KW-0812">Transmembrane</keyword>
<dbReference type="PANTHER" id="PTHR21433">
    <property type="entry name" value="TRANSMEMBRANE PROTEIN INDUCED BY TUMOR NECROSIS FACTOR ALPHA"/>
    <property type="match status" value="1"/>
</dbReference>
<dbReference type="GeneID" id="100898918"/>
<evidence type="ECO:0000256" key="1">
    <source>
        <dbReference type="ARBA" id="ARBA00004141"/>
    </source>
</evidence>
<gene>
    <name evidence="8" type="primary">LOC100898918</name>
</gene>
<sequence length="359" mass="40538">MTTDASKLKKIAADLLTLHNEYEAKLQPAFIASLNQQKAVQKSEDFCEKQVKHFMHNIQPLRARLNSLKSKELVGADSEAINEVQNGLEELSTAILLIKRNLPAPAGKYLYLVLGSVRVSMPSKMKLLYKIEYENFKLAVTWALLLLSLVCLFRGAGTRWDPVLMFGLVWFYCTLTIRESILKANGSNISGWWRIYHFLATGLSGVIVLWADKPGFQNHLRTCFLAYTFVVLVAHQVQYRYQAGTLYRLQALGNTANEGGSPMEISVEGVRSSVAQPMLRDFFILMPFLYAVYLIQLLMVYLIVEQITSDPDAVTWHAGTAAVFFGVMFVGNVFNTSMAIYSKCTSKFPDPLYLVRKFQ</sequence>
<feature type="transmembrane region" description="Helical" evidence="6">
    <location>
        <begin position="282"/>
        <end position="304"/>
    </location>
</feature>
<evidence type="ECO:0000256" key="4">
    <source>
        <dbReference type="ARBA" id="ARBA00022989"/>
    </source>
</evidence>
<dbReference type="AlphaFoldDB" id="A0AAJ6VWC7"/>
<comment type="similarity">
    <text evidence="2">Belongs to the TMEM120 family.</text>
</comment>
<evidence type="ECO:0000313" key="8">
    <source>
        <dbReference type="RefSeq" id="XP_003739547.1"/>
    </source>
</evidence>
<feature type="transmembrane region" description="Helical" evidence="6">
    <location>
        <begin position="193"/>
        <end position="212"/>
    </location>
</feature>
<accession>A0AAJ6VWC7</accession>
<comment type="subcellular location">
    <subcellularLocation>
        <location evidence="1">Membrane</location>
        <topology evidence="1">Multi-pass membrane protein</topology>
    </subcellularLocation>
</comment>
<dbReference type="InterPro" id="IPR012926">
    <property type="entry name" value="TMEM120A/B"/>
</dbReference>
<dbReference type="GO" id="GO:0016020">
    <property type="term" value="C:membrane"/>
    <property type="evidence" value="ECO:0007669"/>
    <property type="project" value="UniProtKB-SubCell"/>
</dbReference>
<evidence type="ECO:0000256" key="5">
    <source>
        <dbReference type="ARBA" id="ARBA00023136"/>
    </source>
</evidence>
<dbReference type="RefSeq" id="XP_003739547.1">
    <property type="nucleotide sequence ID" value="XM_003739499.2"/>
</dbReference>
<keyword evidence="5 6" id="KW-0472">Membrane</keyword>
<reference evidence="8" key="1">
    <citation type="submission" date="2025-08" db="UniProtKB">
        <authorList>
            <consortium name="RefSeq"/>
        </authorList>
    </citation>
    <scope>IDENTIFICATION</scope>
</reference>
<proteinExistence type="inferred from homology"/>
<organism evidence="7 8">
    <name type="scientific">Galendromus occidentalis</name>
    <name type="common">western predatory mite</name>
    <dbReference type="NCBI Taxonomy" id="34638"/>
    <lineage>
        <taxon>Eukaryota</taxon>
        <taxon>Metazoa</taxon>
        <taxon>Ecdysozoa</taxon>
        <taxon>Arthropoda</taxon>
        <taxon>Chelicerata</taxon>
        <taxon>Arachnida</taxon>
        <taxon>Acari</taxon>
        <taxon>Parasitiformes</taxon>
        <taxon>Mesostigmata</taxon>
        <taxon>Gamasina</taxon>
        <taxon>Phytoseioidea</taxon>
        <taxon>Phytoseiidae</taxon>
        <taxon>Typhlodrominae</taxon>
        <taxon>Galendromus</taxon>
    </lineage>
</organism>
<feature type="transmembrane region" description="Helical" evidence="6">
    <location>
        <begin position="136"/>
        <end position="157"/>
    </location>
</feature>
<keyword evidence="7" id="KW-1185">Reference proteome</keyword>
<evidence type="ECO:0000256" key="6">
    <source>
        <dbReference type="SAM" id="Phobius"/>
    </source>
</evidence>
<protein>
    <submittedName>
        <fullName evidence="8">Transmembrane protein 120B</fullName>
    </submittedName>
</protein>
<dbReference type="KEGG" id="goe:100898918"/>
<evidence type="ECO:0000256" key="3">
    <source>
        <dbReference type="ARBA" id="ARBA00022692"/>
    </source>
</evidence>
<name>A0AAJ6VWC7_9ACAR</name>
<feature type="transmembrane region" description="Helical" evidence="6">
    <location>
        <begin position="163"/>
        <end position="181"/>
    </location>
</feature>
<dbReference type="PANTHER" id="PTHR21433:SF0">
    <property type="entry name" value="TRANSMEMBRANE PROTEIN 120 HOMOLOG"/>
    <property type="match status" value="1"/>
</dbReference>